<dbReference type="InterPro" id="IPR042183">
    <property type="entry name" value="MmgE/PrpD_sf_1"/>
</dbReference>
<dbReference type="Gene3D" id="1.10.4100.10">
    <property type="entry name" value="2-methylcitrate dehydratase PrpD"/>
    <property type="match status" value="1"/>
</dbReference>
<gene>
    <name evidence="4" type="ORF">J5474_05240</name>
</gene>
<dbReference type="Gene3D" id="3.30.1330.120">
    <property type="entry name" value="2-methylcitrate dehydratase PrpD"/>
    <property type="match status" value="1"/>
</dbReference>
<dbReference type="AlphaFoldDB" id="A0A940S087"/>
<dbReference type="Pfam" id="PF19305">
    <property type="entry name" value="MmgE_PrpD_C"/>
    <property type="match status" value="1"/>
</dbReference>
<evidence type="ECO:0000313" key="4">
    <source>
        <dbReference type="EMBL" id="MBP0481896.1"/>
    </source>
</evidence>
<dbReference type="RefSeq" id="WP_209359750.1">
    <property type="nucleotide sequence ID" value="NZ_JAGISH010000002.1"/>
</dbReference>
<name>A0A940S087_9RHOB</name>
<evidence type="ECO:0000313" key="5">
    <source>
        <dbReference type="Proteomes" id="UP000675940"/>
    </source>
</evidence>
<comment type="caution">
    <text evidence="4">The sequence shown here is derived from an EMBL/GenBank/DDBJ whole genome shotgun (WGS) entry which is preliminary data.</text>
</comment>
<dbReference type="EMBL" id="JAGISH010000002">
    <property type="protein sequence ID" value="MBP0481896.1"/>
    <property type="molecule type" value="Genomic_DNA"/>
</dbReference>
<keyword evidence="5" id="KW-1185">Reference proteome</keyword>
<dbReference type="SUPFAM" id="SSF103378">
    <property type="entry name" value="2-methylcitrate dehydratase PrpD"/>
    <property type="match status" value="1"/>
</dbReference>
<dbReference type="Proteomes" id="UP000675940">
    <property type="component" value="Unassembled WGS sequence"/>
</dbReference>
<dbReference type="InterPro" id="IPR036148">
    <property type="entry name" value="MmgE/PrpD_sf"/>
</dbReference>
<dbReference type="InterPro" id="IPR045336">
    <property type="entry name" value="MmgE_PrpD_N"/>
</dbReference>
<dbReference type="InterPro" id="IPR042188">
    <property type="entry name" value="MmgE/PrpD_sf_2"/>
</dbReference>
<accession>A0A940S087</accession>
<comment type="similarity">
    <text evidence="1">Belongs to the PrpD family.</text>
</comment>
<evidence type="ECO:0000259" key="2">
    <source>
        <dbReference type="Pfam" id="PF03972"/>
    </source>
</evidence>
<feature type="domain" description="MmgE/PrpD C-terminal" evidence="3">
    <location>
        <begin position="256"/>
        <end position="356"/>
    </location>
</feature>
<feature type="domain" description="MmgE/PrpD N-terminal" evidence="2">
    <location>
        <begin position="12"/>
        <end position="237"/>
    </location>
</feature>
<proteinExistence type="inferred from homology"/>
<protein>
    <submittedName>
        <fullName evidence="4">MmgE/PrpD family protein</fullName>
    </submittedName>
</protein>
<dbReference type="Pfam" id="PF03972">
    <property type="entry name" value="MmgE_PrpD_N"/>
    <property type="match status" value="1"/>
</dbReference>
<evidence type="ECO:0000256" key="1">
    <source>
        <dbReference type="ARBA" id="ARBA00006174"/>
    </source>
</evidence>
<dbReference type="InterPro" id="IPR045337">
    <property type="entry name" value="MmgE_PrpD_C"/>
</dbReference>
<dbReference type="GO" id="GO:0016829">
    <property type="term" value="F:lyase activity"/>
    <property type="evidence" value="ECO:0007669"/>
    <property type="project" value="InterPro"/>
</dbReference>
<organism evidence="4 5">
    <name type="scientific">Sagittula salina</name>
    <dbReference type="NCBI Taxonomy" id="2820268"/>
    <lineage>
        <taxon>Bacteria</taxon>
        <taxon>Pseudomonadati</taxon>
        <taxon>Pseudomonadota</taxon>
        <taxon>Alphaproteobacteria</taxon>
        <taxon>Rhodobacterales</taxon>
        <taxon>Roseobacteraceae</taxon>
        <taxon>Sagittula</taxon>
    </lineage>
</organism>
<evidence type="ECO:0000259" key="3">
    <source>
        <dbReference type="Pfam" id="PF19305"/>
    </source>
</evidence>
<sequence length="418" mass="43306">MSTIASILRASEAALSSVEARQVMRLSTVDWLACGIAGRDEPVAQAVRTMVTEEGGTPQATLFGGGRVPARAAALVNGSASHALDYDDTHFAHIGHPSVAVLSAAFAMGERVGASLEAVVDAGLMGCEASVRFGLLFGRAHYQVGFHQTATAGAFGATVAAGRLAGLDGAAMTHALATVSTRASGLKSQFGTMGKPFNAGIAAANGVEAALLAAQGFTSNPQALEGVNGFLATHHTDGAAEQSDRPLMVSVSHKFHACCHGLHATLEALATLPRPTDVAAITIATHPRWLTVCNIPAPASGLQLKFSYRAIAAAALLGHDTAALTTYTDALCADPALIALRERVTVIADPALQETEALVTLDTPEGTLEAHHDLDAALPLDHREARVRAKVTALLGERADILWQAITTNAMQDILRLM</sequence>
<dbReference type="PANTHER" id="PTHR16943:SF8">
    <property type="entry name" value="2-METHYLCITRATE DEHYDRATASE"/>
    <property type="match status" value="1"/>
</dbReference>
<dbReference type="InterPro" id="IPR005656">
    <property type="entry name" value="MmgE_PrpD"/>
</dbReference>
<reference evidence="4" key="1">
    <citation type="submission" date="2021-03" db="EMBL/GenBank/DDBJ databases">
        <title>Sagittula salina sp. nov. strain M10.9X isolated from the marine waste.</title>
        <authorList>
            <person name="Satari L."/>
            <person name="Molina-Menor E."/>
            <person name="Vidal-Verdu A."/>
            <person name="Pascual J."/>
            <person name="Pereto J."/>
            <person name="Porcar M."/>
        </authorList>
    </citation>
    <scope>NUCLEOTIDE SEQUENCE</scope>
    <source>
        <strain evidence="4">M10.9X</strain>
    </source>
</reference>
<dbReference type="PANTHER" id="PTHR16943">
    <property type="entry name" value="2-METHYLCITRATE DEHYDRATASE-RELATED"/>
    <property type="match status" value="1"/>
</dbReference>